<reference evidence="2" key="1">
    <citation type="submission" date="2022-10" db="EMBL/GenBank/DDBJ databases">
        <title>The WGS of Solirubrobacter sp. CPCC 204708.</title>
        <authorList>
            <person name="Jiang Z."/>
        </authorList>
    </citation>
    <scope>NUCLEOTIDE SEQUENCE</scope>
    <source>
        <strain evidence="2">CPCC 204708</strain>
    </source>
</reference>
<sequence length="176" mass="19932">MSAPMPGYYDQQQPPPGFHDTRVIRSVGRCFLLLLVSGGLWAFAWIYHTTREVSNKVNNPAPSPAFRTVMYVVPIANYVMWLLAWKDIEEYCKRARSEDFPMVLFFILTLILGFPGIFTFPIVQSRMNQAHRAATNGQATNAPMQTIDWVFIALGLVFWALLWLFIIVAIIAGSSS</sequence>
<name>A0ABT4RCH1_9ACTN</name>
<keyword evidence="3" id="KW-1185">Reference proteome</keyword>
<feature type="transmembrane region" description="Helical" evidence="1">
    <location>
        <begin position="149"/>
        <end position="172"/>
    </location>
</feature>
<dbReference type="RefSeq" id="WP_202953155.1">
    <property type="nucleotide sequence ID" value="NZ_JAPCID010000002.1"/>
</dbReference>
<dbReference type="EMBL" id="JAPCID010000002">
    <property type="protein sequence ID" value="MDA0136224.1"/>
    <property type="molecule type" value="Genomic_DNA"/>
</dbReference>
<evidence type="ECO:0000313" key="2">
    <source>
        <dbReference type="EMBL" id="MDA0136224.1"/>
    </source>
</evidence>
<evidence type="ECO:0000313" key="3">
    <source>
        <dbReference type="Proteomes" id="UP001147700"/>
    </source>
</evidence>
<evidence type="ECO:0000256" key="1">
    <source>
        <dbReference type="SAM" id="Phobius"/>
    </source>
</evidence>
<gene>
    <name evidence="2" type="ORF">OJ962_01845</name>
</gene>
<accession>A0ABT4RCH1</accession>
<proteinExistence type="predicted"/>
<evidence type="ECO:0008006" key="4">
    <source>
        <dbReference type="Google" id="ProtNLM"/>
    </source>
</evidence>
<protein>
    <recommendedName>
        <fullName evidence="4">DUF4234 domain-containing protein</fullName>
    </recommendedName>
</protein>
<feature type="transmembrane region" description="Helical" evidence="1">
    <location>
        <begin position="100"/>
        <end position="123"/>
    </location>
</feature>
<keyword evidence="1" id="KW-0472">Membrane</keyword>
<comment type="caution">
    <text evidence="2">The sequence shown here is derived from an EMBL/GenBank/DDBJ whole genome shotgun (WGS) entry which is preliminary data.</text>
</comment>
<keyword evidence="1" id="KW-1133">Transmembrane helix</keyword>
<dbReference type="Proteomes" id="UP001147700">
    <property type="component" value="Unassembled WGS sequence"/>
</dbReference>
<keyword evidence="1" id="KW-0812">Transmembrane</keyword>
<organism evidence="2 3">
    <name type="scientific">Solirubrobacter deserti</name>
    <dbReference type="NCBI Taxonomy" id="2282478"/>
    <lineage>
        <taxon>Bacteria</taxon>
        <taxon>Bacillati</taxon>
        <taxon>Actinomycetota</taxon>
        <taxon>Thermoleophilia</taxon>
        <taxon>Solirubrobacterales</taxon>
        <taxon>Solirubrobacteraceae</taxon>
        <taxon>Solirubrobacter</taxon>
    </lineage>
</organism>
<feature type="transmembrane region" description="Helical" evidence="1">
    <location>
        <begin position="68"/>
        <end position="88"/>
    </location>
</feature>
<feature type="transmembrane region" description="Helical" evidence="1">
    <location>
        <begin position="30"/>
        <end position="48"/>
    </location>
</feature>